<evidence type="ECO:0000313" key="2">
    <source>
        <dbReference type="EMBL" id="EWS71884.1"/>
    </source>
</evidence>
<keyword evidence="2" id="KW-0418">Kinase</keyword>
<accession>W7XGA3</accession>
<gene>
    <name evidence="2" type="ORF">TTHERM_001266091</name>
</gene>
<dbReference type="EMBL" id="GG662451">
    <property type="protein sequence ID" value="EWS71884.1"/>
    <property type="molecule type" value="Genomic_DNA"/>
</dbReference>
<keyword evidence="2" id="KW-0808">Transferase</keyword>
<keyword evidence="1" id="KW-0732">Signal</keyword>
<evidence type="ECO:0000256" key="1">
    <source>
        <dbReference type="SAM" id="SignalP"/>
    </source>
</evidence>
<name>W7XGA3_TETTS</name>
<dbReference type="GeneID" id="24442052"/>
<feature type="signal peptide" evidence="1">
    <location>
        <begin position="1"/>
        <end position="23"/>
    </location>
</feature>
<feature type="chain" id="PRO_5004903653" evidence="1">
    <location>
        <begin position="24"/>
        <end position="213"/>
    </location>
</feature>
<reference evidence="3" key="1">
    <citation type="journal article" date="2006" name="PLoS Biol.">
        <title>Macronuclear genome sequence of the ciliate Tetrahymena thermophila, a model eukaryote.</title>
        <authorList>
            <person name="Eisen J.A."/>
            <person name="Coyne R.S."/>
            <person name="Wu M."/>
            <person name="Wu D."/>
            <person name="Thiagarajan M."/>
            <person name="Wortman J.R."/>
            <person name="Badger J.H."/>
            <person name="Ren Q."/>
            <person name="Amedeo P."/>
            <person name="Jones K.M."/>
            <person name="Tallon L.J."/>
            <person name="Delcher A.L."/>
            <person name="Salzberg S.L."/>
            <person name="Silva J.C."/>
            <person name="Haas B.J."/>
            <person name="Majoros W.H."/>
            <person name="Farzad M."/>
            <person name="Carlton J.M."/>
            <person name="Smith R.K. Jr."/>
            <person name="Garg J."/>
            <person name="Pearlman R.E."/>
            <person name="Karrer K.M."/>
            <person name="Sun L."/>
            <person name="Manning G."/>
            <person name="Elde N.C."/>
            <person name="Turkewitz A.P."/>
            <person name="Asai D.J."/>
            <person name="Wilkes D.E."/>
            <person name="Wang Y."/>
            <person name="Cai H."/>
            <person name="Collins K."/>
            <person name="Stewart B.A."/>
            <person name="Lee S.R."/>
            <person name="Wilamowska K."/>
            <person name="Weinberg Z."/>
            <person name="Ruzzo W.L."/>
            <person name="Wloga D."/>
            <person name="Gaertig J."/>
            <person name="Frankel J."/>
            <person name="Tsao C.-C."/>
            <person name="Gorovsky M.A."/>
            <person name="Keeling P.J."/>
            <person name="Waller R.F."/>
            <person name="Patron N.J."/>
            <person name="Cherry J.M."/>
            <person name="Stover N.A."/>
            <person name="Krieger C.J."/>
            <person name="del Toro C."/>
            <person name="Ryder H.F."/>
            <person name="Williamson S.C."/>
            <person name="Barbeau R.A."/>
            <person name="Hamilton E.P."/>
            <person name="Orias E."/>
        </authorList>
    </citation>
    <scope>NUCLEOTIDE SEQUENCE [LARGE SCALE GENOMIC DNA]</scope>
    <source>
        <strain evidence="3">SB210</strain>
    </source>
</reference>
<dbReference type="Proteomes" id="UP000009168">
    <property type="component" value="Unassembled WGS sequence"/>
</dbReference>
<protein>
    <submittedName>
        <fullName evidence="2">Kinase domain protein</fullName>
    </submittedName>
</protein>
<organism evidence="2 3">
    <name type="scientific">Tetrahymena thermophila (strain SB210)</name>
    <dbReference type="NCBI Taxonomy" id="312017"/>
    <lineage>
        <taxon>Eukaryota</taxon>
        <taxon>Sar</taxon>
        <taxon>Alveolata</taxon>
        <taxon>Ciliophora</taxon>
        <taxon>Intramacronucleata</taxon>
        <taxon>Oligohymenophorea</taxon>
        <taxon>Hymenostomatida</taxon>
        <taxon>Tetrahymenina</taxon>
        <taxon>Tetrahymenidae</taxon>
        <taxon>Tetrahymena</taxon>
    </lineage>
</organism>
<dbReference type="KEGG" id="tet:TTHERM_001266091"/>
<keyword evidence="3" id="KW-1185">Reference proteome</keyword>
<dbReference type="AlphaFoldDB" id="W7XGA3"/>
<sequence length="213" mass="24476">MKTVNNNFIVLLIIQVIIKVGIASSLCGNGCQDCFSNLTQNTCLQCLQGYTLTNNICQYQQCKPNQFFQVDDQQDNSSFGNCLSICKPLYDIDYATNTCQEQIQCSSSYSTQFNIQSIGTPLDFFIFQKTYYVALQIGYLSLYNIDGLYLIKNLNYIQGDLKVFNMNGFVFVITQTYQIIIWDIINENRLIICSSLEKFWNSKFAHLLIKFSK</sequence>
<proteinExistence type="predicted"/>
<dbReference type="InParanoid" id="W7XGA3"/>
<evidence type="ECO:0000313" key="3">
    <source>
        <dbReference type="Proteomes" id="UP000009168"/>
    </source>
</evidence>
<dbReference type="RefSeq" id="XP_012655578.1">
    <property type="nucleotide sequence ID" value="XM_012800124.1"/>
</dbReference>
<dbReference type="GO" id="GO:0016301">
    <property type="term" value="F:kinase activity"/>
    <property type="evidence" value="ECO:0007669"/>
    <property type="project" value="UniProtKB-KW"/>
</dbReference>